<gene>
    <name evidence="11" type="ORF">PU02_1220</name>
</gene>
<keyword evidence="8 10" id="KW-0408">Iron</keyword>
<keyword evidence="4 10" id="KW-0479">Metal-binding</keyword>
<feature type="binding site" description="covalent" evidence="10">
    <location>
        <position position="97"/>
    </location>
    <ligand>
        <name>heme</name>
        <dbReference type="ChEBI" id="CHEBI:30413"/>
    </ligand>
</feature>
<dbReference type="InterPro" id="IPR004329">
    <property type="entry name" value="CcmE"/>
</dbReference>
<evidence type="ECO:0000256" key="5">
    <source>
        <dbReference type="ARBA" id="ARBA00022748"/>
    </source>
</evidence>
<keyword evidence="9" id="KW-0472">Membrane</keyword>
<keyword evidence="12" id="KW-1185">Reference proteome</keyword>
<accession>A0A0M4LTP6</accession>
<dbReference type="PANTHER" id="PTHR34128">
    <property type="entry name" value="CYTOCHROME C-TYPE BIOGENESIS PROTEIN CCME HOMOLOG, MITOCHONDRIAL"/>
    <property type="match status" value="1"/>
</dbReference>
<evidence type="ECO:0000313" key="12">
    <source>
        <dbReference type="Proteomes" id="UP000057213"/>
    </source>
</evidence>
<protein>
    <submittedName>
        <fullName evidence="11">Cytochrome c-type biogenesis protein CcmE, heme chaperone</fullName>
    </submittedName>
</protein>
<evidence type="ECO:0000256" key="9">
    <source>
        <dbReference type="ARBA" id="ARBA00023136"/>
    </source>
</evidence>
<dbReference type="NCBIfam" id="NF009727">
    <property type="entry name" value="PRK13254.1-1"/>
    <property type="match status" value="1"/>
</dbReference>
<feature type="binding site" description="axial binding residue" evidence="10">
    <location>
        <position position="101"/>
    </location>
    <ligand>
        <name>heme</name>
        <dbReference type="ChEBI" id="CHEBI:30413"/>
    </ligand>
    <ligandPart>
        <name>Fe</name>
        <dbReference type="ChEBI" id="CHEBI:18248"/>
    </ligandPart>
</feature>
<keyword evidence="6" id="KW-0735">Signal-anchor</keyword>
<dbReference type="Gene3D" id="2.40.50.140">
    <property type="entry name" value="Nucleic acid-binding proteins"/>
    <property type="match status" value="1"/>
</dbReference>
<keyword evidence="3" id="KW-0812">Transmembrane</keyword>
<dbReference type="InterPro" id="IPR012340">
    <property type="entry name" value="NA-bd_OB-fold"/>
</dbReference>
<dbReference type="AlphaFoldDB" id="A0A0M4LTP6"/>
<dbReference type="GO" id="GO:0017004">
    <property type="term" value="P:cytochrome complex assembly"/>
    <property type="evidence" value="ECO:0007669"/>
    <property type="project" value="UniProtKB-KW"/>
</dbReference>
<dbReference type="SUPFAM" id="SSF82093">
    <property type="entry name" value="Heme chaperone CcmE"/>
    <property type="match status" value="1"/>
</dbReference>
<evidence type="ECO:0000256" key="4">
    <source>
        <dbReference type="ARBA" id="ARBA00022723"/>
    </source>
</evidence>
<proteinExistence type="predicted"/>
<evidence type="ECO:0000256" key="6">
    <source>
        <dbReference type="ARBA" id="ARBA00022968"/>
    </source>
</evidence>
<dbReference type="GO" id="GO:0020037">
    <property type="term" value="F:heme binding"/>
    <property type="evidence" value="ECO:0007669"/>
    <property type="project" value="InterPro"/>
</dbReference>
<dbReference type="PANTHER" id="PTHR34128:SF2">
    <property type="entry name" value="CYTOCHROME C-TYPE BIOGENESIS PROTEIN CCME HOMOLOG, MITOCHONDRIAL"/>
    <property type="match status" value="1"/>
</dbReference>
<dbReference type="InterPro" id="IPR036127">
    <property type="entry name" value="CcmE-like_sf"/>
</dbReference>
<organism evidence="11 12">
    <name type="scientific">Bartonella ancashensis</name>
    <dbReference type="NCBI Taxonomy" id="1318743"/>
    <lineage>
        <taxon>Bacteria</taxon>
        <taxon>Pseudomonadati</taxon>
        <taxon>Pseudomonadota</taxon>
        <taxon>Alphaproteobacteria</taxon>
        <taxon>Hyphomicrobiales</taxon>
        <taxon>Bartonellaceae</taxon>
        <taxon>Bartonella</taxon>
    </lineage>
</organism>
<name>A0A0M4LTP6_9HYPH</name>
<reference evidence="11 12" key="1">
    <citation type="journal article" date="2015" name="Genome Announc.">
        <title>Complete Genome Sequence of Bartonella ancashensis Strain 20.00, Isolated from the Blood of a Patient with Verruga Peruana.</title>
        <authorList>
            <person name="Hang J."/>
            <person name="Mullins K.E."/>
            <person name="Clifford R.J."/>
            <person name="Onmus-Leone F."/>
            <person name="Yang Y."/>
            <person name="Jiang J."/>
            <person name="Leguia M."/>
            <person name="Kasper M.R."/>
            <person name="Maguina C."/>
            <person name="Lesho E.P."/>
            <person name="Jarman R.G."/>
            <person name="Richards A.L."/>
            <person name="Blazes D."/>
        </authorList>
    </citation>
    <scope>NUCLEOTIDE SEQUENCE [LARGE SCALE GENOMIC DNA]</scope>
    <source>
        <strain evidence="11 12">20.00</strain>
    </source>
</reference>
<keyword evidence="5" id="KW-0201">Cytochrome c-type biogenesis</keyword>
<evidence type="ECO:0000256" key="10">
    <source>
        <dbReference type="PIRSR" id="PIRSR604329-50"/>
    </source>
</evidence>
<keyword evidence="2 10" id="KW-0349">Heme</keyword>
<evidence type="ECO:0000256" key="3">
    <source>
        <dbReference type="ARBA" id="ARBA00022692"/>
    </source>
</evidence>
<sequence length="124" mass="14090">MYAVRNTANFFYTPSEITKENILIGRTLRLGGVVEKGTVKYSGETGITFFVTDSSGRIEVIFNSLLPDLFREGQGVIIEGHFDERGVFVGKRVLVKHDETYRPKRKKLIASRKVMVSRGKHRAR</sequence>
<evidence type="ECO:0000256" key="1">
    <source>
        <dbReference type="ARBA" id="ARBA00004370"/>
    </source>
</evidence>
<evidence type="ECO:0000256" key="7">
    <source>
        <dbReference type="ARBA" id="ARBA00022989"/>
    </source>
</evidence>
<keyword evidence="7" id="KW-1133">Transmembrane helix</keyword>
<dbReference type="Pfam" id="PF03100">
    <property type="entry name" value="CcmE"/>
    <property type="match status" value="1"/>
</dbReference>
<dbReference type="GO" id="GO:0005886">
    <property type="term" value="C:plasma membrane"/>
    <property type="evidence" value="ECO:0007669"/>
    <property type="project" value="InterPro"/>
</dbReference>
<dbReference type="KEGG" id="banc:PU02_1220"/>
<comment type="subcellular location">
    <subcellularLocation>
        <location evidence="1">Membrane</location>
    </subcellularLocation>
</comment>
<dbReference type="EMBL" id="CP010401">
    <property type="protein sequence ID" value="ALE04034.1"/>
    <property type="molecule type" value="Genomic_DNA"/>
</dbReference>
<dbReference type="STRING" id="1318743.PU02_1220"/>
<evidence type="ECO:0000256" key="2">
    <source>
        <dbReference type="ARBA" id="ARBA00022617"/>
    </source>
</evidence>
<evidence type="ECO:0000313" key="11">
    <source>
        <dbReference type="EMBL" id="ALE04034.1"/>
    </source>
</evidence>
<dbReference type="Proteomes" id="UP000057213">
    <property type="component" value="Chromosome"/>
</dbReference>
<dbReference type="PATRIC" id="fig|1318743.3.peg.1236"/>
<dbReference type="GO" id="GO:0046872">
    <property type="term" value="F:metal ion binding"/>
    <property type="evidence" value="ECO:0007669"/>
    <property type="project" value="UniProtKB-KW"/>
</dbReference>
<evidence type="ECO:0000256" key="8">
    <source>
        <dbReference type="ARBA" id="ARBA00023004"/>
    </source>
</evidence>
<dbReference type="GO" id="GO:0017003">
    <property type="term" value="P:protein-heme linkage"/>
    <property type="evidence" value="ECO:0007669"/>
    <property type="project" value="InterPro"/>
</dbReference>